<evidence type="ECO:0000313" key="6">
    <source>
        <dbReference type="EMBL" id="EAS04384.2"/>
    </source>
</evidence>
<dbReference type="GO" id="GO:0005783">
    <property type="term" value="C:endoplasmic reticulum"/>
    <property type="evidence" value="ECO:0007669"/>
    <property type="project" value="TreeGrafter"/>
</dbReference>
<dbReference type="STRING" id="312017.I7LXC8"/>
<dbReference type="InterPro" id="IPR050997">
    <property type="entry name" value="MAPEG"/>
</dbReference>
<dbReference type="Gene3D" id="1.20.120.550">
    <property type="entry name" value="Membrane associated eicosanoid/glutathione metabolism-like domain"/>
    <property type="match status" value="1"/>
</dbReference>
<dbReference type="GO" id="GO:0004602">
    <property type="term" value="F:glutathione peroxidase activity"/>
    <property type="evidence" value="ECO:0007669"/>
    <property type="project" value="TreeGrafter"/>
</dbReference>
<dbReference type="InParanoid" id="I7LXC8"/>
<dbReference type="KEGG" id="tet:TTHERM_00302050"/>
<feature type="transmembrane region" description="Helical" evidence="5">
    <location>
        <begin position="168"/>
        <end position="190"/>
    </location>
</feature>
<name>I7LXC8_TETTS</name>
<feature type="transmembrane region" description="Helical" evidence="5">
    <location>
        <begin position="29"/>
        <end position="52"/>
    </location>
</feature>
<gene>
    <name evidence="6" type="ORF">TTHERM_00302050</name>
</gene>
<evidence type="ECO:0000313" key="7">
    <source>
        <dbReference type="Proteomes" id="UP000009168"/>
    </source>
</evidence>
<evidence type="ECO:0000256" key="1">
    <source>
        <dbReference type="ARBA" id="ARBA00004141"/>
    </source>
</evidence>
<dbReference type="AlphaFoldDB" id="I7LXC8"/>
<sequence>MTFQHFYEDPAPTANAPVDNQSVISVDKMYGLVVISALTLCFQCAVYGYFLVGRYRSKIFNKSFLEAEFGQLHKDVTQRSIEAGGYPDMGSGVYAQRLDYYSWLLFNKAQRIHSNFQETLPISVFFLLVAGLQFPITASVFGFIQVFARLLSLAYISNQGATHPLRRISSLLILVSILTTFVLAFIKGVYVMKNHHQ</sequence>
<dbReference type="InterPro" id="IPR001129">
    <property type="entry name" value="Membr-assoc_MAPEG"/>
</dbReference>
<accession>I7LXC8</accession>
<dbReference type="EMBL" id="GG662449">
    <property type="protein sequence ID" value="EAS04384.2"/>
    <property type="molecule type" value="Genomic_DNA"/>
</dbReference>
<dbReference type="SUPFAM" id="SSF161084">
    <property type="entry name" value="MAPEG domain-like"/>
    <property type="match status" value="1"/>
</dbReference>
<comment type="subcellular location">
    <subcellularLocation>
        <location evidence="1">Membrane</location>
        <topology evidence="1">Multi-pass membrane protein</topology>
    </subcellularLocation>
</comment>
<protein>
    <submittedName>
        <fullName evidence="6">Mapeg family protein</fullName>
    </submittedName>
</protein>
<keyword evidence="4 5" id="KW-0472">Membrane</keyword>
<evidence type="ECO:0000256" key="3">
    <source>
        <dbReference type="ARBA" id="ARBA00022989"/>
    </source>
</evidence>
<dbReference type="GO" id="GO:0006691">
    <property type="term" value="P:leukotriene metabolic process"/>
    <property type="evidence" value="ECO:0007669"/>
    <property type="project" value="UniProtKB-ARBA"/>
</dbReference>
<reference evidence="7" key="1">
    <citation type="journal article" date="2006" name="PLoS Biol.">
        <title>Macronuclear genome sequence of the ciliate Tetrahymena thermophila, a model eukaryote.</title>
        <authorList>
            <person name="Eisen J.A."/>
            <person name="Coyne R.S."/>
            <person name="Wu M."/>
            <person name="Wu D."/>
            <person name="Thiagarajan M."/>
            <person name="Wortman J.R."/>
            <person name="Badger J.H."/>
            <person name="Ren Q."/>
            <person name="Amedeo P."/>
            <person name="Jones K.M."/>
            <person name="Tallon L.J."/>
            <person name="Delcher A.L."/>
            <person name="Salzberg S.L."/>
            <person name="Silva J.C."/>
            <person name="Haas B.J."/>
            <person name="Majoros W.H."/>
            <person name="Farzad M."/>
            <person name="Carlton J.M."/>
            <person name="Smith R.K. Jr."/>
            <person name="Garg J."/>
            <person name="Pearlman R.E."/>
            <person name="Karrer K.M."/>
            <person name="Sun L."/>
            <person name="Manning G."/>
            <person name="Elde N.C."/>
            <person name="Turkewitz A.P."/>
            <person name="Asai D.J."/>
            <person name="Wilkes D.E."/>
            <person name="Wang Y."/>
            <person name="Cai H."/>
            <person name="Collins K."/>
            <person name="Stewart B.A."/>
            <person name="Lee S.R."/>
            <person name="Wilamowska K."/>
            <person name="Weinberg Z."/>
            <person name="Ruzzo W.L."/>
            <person name="Wloga D."/>
            <person name="Gaertig J."/>
            <person name="Frankel J."/>
            <person name="Tsao C.-C."/>
            <person name="Gorovsky M.A."/>
            <person name="Keeling P.J."/>
            <person name="Waller R.F."/>
            <person name="Patron N.J."/>
            <person name="Cherry J.M."/>
            <person name="Stover N.A."/>
            <person name="Krieger C.J."/>
            <person name="del Toro C."/>
            <person name="Ryder H.F."/>
            <person name="Williamson S.C."/>
            <person name="Barbeau R.A."/>
            <person name="Hamilton E.P."/>
            <person name="Orias E."/>
        </authorList>
    </citation>
    <scope>NUCLEOTIDE SEQUENCE [LARGE SCALE GENOMIC DNA]</scope>
    <source>
        <strain evidence="7">SB210</strain>
    </source>
</reference>
<dbReference type="Proteomes" id="UP000009168">
    <property type="component" value="Unassembled WGS sequence"/>
</dbReference>
<dbReference type="OrthoDB" id="312603at2759"/>
<dbReference type="GO" id="GO:0016020">
    <property type="term" value="C:membrane"/>
    <property type="evidence" value="ECO:0007669"/>
    <property type="project" value="UniProtKB-SubCell"/>
</dbReference>
<dbReference type="GO" id="GO:0005635">
    <property type="term" value="C:nuclear envelope"/>
    <property type="evidence" value="ECO:0007669"/>
    <property type="project" value="TreeGrafter"/>
</dbReference>
<evidence type="ECO:0000256" key="5">
    <source>
        <dbReference type="SAM" id="Phobius"/>
    </source>
</evidence>
<organism evidence="6 7">
    <name type="scientific">Tetrahymena thermophila (strain SB210)</name>
    <dbReference type="NCBI Taxonomy" id="312017"/>
    <lineage>
        <taxon>Eukaryota</taxon>
        <taxon>Sar</taxon>
        <taxon>Alveolata</taxon>
        <taxon>Ciliophora</taxon>
        <taxon>Intramacronucleata</taxon>
        <taxon>Oligohymenophorea</taxon>
        <taxon>Hymenostomatida</taxon>
        <taxon>Tetrahymenina</taxon>
        <taxon>Tetrahymenidae</taxon>
        <taxon>Tetrahymena</taxon>
    </lineage>
</organism>
<keyword evidence="2 5" id="KW-0812">Transmembrane</keyword>
<keyword evidence="3 5" id="KW-1133">Transmembrane helix</keyword>
<proteinExistence type="predicted"/>
<dbReference type="eggNOG" id="ENOG502R2PE">
    <property type="taxonomic scope" value="Eukaryota"/>
</dbReference>
<dbReference type="GO" id="GO:0004364">
    <property type="term" value="F:glutathione transferase activity"/>
    <property type="evidence" value="ECO:0007669"/>
    <property type="project" value="TreeGrafter"/>
</dbReference>
<dbReference type="Pfam" id="PF01124">
    <property type="entry name" value="MAPEG"/>
    <property type="match status" value="1"/>
</dbReference>
<dbReference type="InterPro" id="IPR023352">
    <property type="entry name" value="MAPEG-like_dom_sf"/>
</dbReference>
<dbReference type="PANTHER" id="PTHR10250:SF26">
    <property type="entry name" value="GLUTATHIONE S-TRANSFERASE 3, MITOCHONDRIAL"/>
    <property type="match status" value="1"/>
</dbReference>
<dbReference type="RefSeq" id="XP_001024629.2">
    <property type="nucleotide sequence ID" value="XM_001024629.3"/>
</dbReference>
<dbReference type="PANTHER" id="PTHR10250">
    <property type="entry name" value="MICROSOMAL GLUTATHIONE S-TRANSFERASE"/>
    <property type="match status" value="1"/>
</dbReference>
<feature type="transmembrane region" description="Helical" evidence="5">
    <location>
        <begin position="124"/>
        <end position="148"/>
    </location>
</feature>
<dbReference type="GeneID" id="7832453"/>
<evidence type="ECO:0000256" key="2">
    <source>
        <dbReference type="ARBA" id="ARBA00022692"/>
    </source>
</evidence>
<keyword evidence="7" id="KW-1185">Reference proteome</keyword>
<evidence type="ECO:0000256" key="4">
    <source>
        <dbReference type="ARBA" id="ARBA00023136"/>
    </source>
</evidence>